<keyword evidence="1" id="KW-0732">Signal</keyword>
<organism evidence="3 4">
    <name type="scientific">Piloderma croceum (strain F 1598)</name>
    <dbReference type="NCBI Taxonomy" id="765440"/>
    <lineage>
        <taxon>Eukaryota</taxon>
        <taxon>Fungi</taxon>
        <taxon>Dikarya</taxon>
        <taxon>Basidiomycota</taxon>
        <taxon>Agaricomycotina</taxon>
        <taxon>Agaricomycetes</taxon>
        <taxon>Agaricomycetidae</taxon>
        <taxon>Atheliales</taxon>
        <taxon>Atheliaceae</taxon>
        <taxon>Piloderma</taxon>
    </lineage>
</organism>
<keyword evidence="4" id="KW-1185">Reference proteome</keyword>
<evidence type="ECO:0000313" key="4">
    <source>
        <dbReference type="Proteomes" id="UP000054166"/>
    </source>
</evidence>
<dbReference type="InterPro" id="IPR021102">
    <property type="entry name" value="PNGase_A"/>
</dbReference>
<feature type="chain" id="PRO_5002174519" description="Peptide N-acetyl-beta-D-glucosaminyl asparaginase amidase A N-terminal domain-containing protein" evidence="1">
    <location>
        <begin position="19"/>
        <end position="609"/>
    </location>
</feature>
<reference evidence="3 4" key="1">
    <citation type="submission" date="2014-04" db="EMBL/GenBank/DDBJ databases">
        <authorList>
            <consortium name="DOE Joint Genome Institute"/>
            <person name="Kuo A."/>
            <person name="Tarkka M."/>
            <person name="Buscot F."/>
            <person name="Kohler A."/>
            <person name="Nagy L.G."/>
            <person name="Floudas D."/>
            <person name="Copeland A."/>
            <person name="Barry K.W."/>
            <person name="Cichocki N."/>
            <person name="Veneault-Fourrey C."/>
            <person name="LaButti K."/>
            <person name="Lindquist E.A."/>
            <person name="Lipzen A."/>
            <person name="Lundell T."/>
            <person name="Morin E."/>
            <person name="Murat C."/>
            <person name="Sun H."/>
            <person name="Tunlid A."/>
            <person name="Henrissat B."/>
            <person name="Grigoriev I.V."/>
            <person name="Hibbett D.S."/>
            <person name="Martin F."/>
            <person name="Nordberg H.P."/>
            <person name="Cantor M.N."/>
            <person name="Hua S.X."/>
        </authorList>
    </citation>
    <scope>NUCLEOTIDE SEQUENCE [LARGE SCALE GENOMIC DNA]</scope>
    <source>
        <strain evidence="3 4">F 1598</strain>
    </source>
</reference>
<dbReference type="PANTHER" id="PTHR31104">
    <property type="entry name" value="PEPTIDE-N4-(N-ACETYL-BETA-GLUCOSAMINYL)ASPARAGINE AMIDASE A PROTEIN"/>
    <property type="match status" value="1"/>
</dbReference>
<dbReference type="EMBL" id="KN832980">
    <property type="protein sequence ID" value="KIM87089.1"/>
    <property type="molecule type" value="Genomic_DNA"/>
</dbReference>
<dbReference type="InParanoid" id="A0A0C3G5L5"/>
<accession>A0A0C3G5L5</accession>
<dbReference type="HOGENOM" id="CLU_011027_2_0_1"/>
<feature type="domain" description="Peptide N-acetyl-beta-D-glucosaminyl asparaginase amidase A N-terminal" evidence="2">
    <location>
        <begin position="28"/>
        <end position="351"/>
    </location>
</feature>
<dbReference type="InterPro" id="IPR056948">
    <property type="entry name" value="PNGaseA_N"/>
</dbReference>
<feature type="signal peptide" evidence="1">
    <location>
        <begin position="1"/>
        <end position="18"/>
    </location>
</feature>
<dbReference type="AlphaFoldDB" id="A0A0C3G5L5"/>
<protein>
    <recommendedName>
        <fullName evidence="2">Peptide N-acetyl-beta-D-glucosaminyl asparaginase amidase A N-terminal domain-containing protein</fullName>
    </recommendedName>
</protein>
<dbReference type="STRING" id="765440.A0A0C3G5L5"/>
<dbReference type="OrthoDB" id="1612078at2759"/>
<reference evidence="4" key="2">
    <citation type="submission" date="2015-01" db="EMBL/GenBank/DDBJ databases">
        <title>Evolutionary Origins and Diversification of the Mycorrhizal Mutualists.</title>
        <authorList>
            <consortium name="DOE Joint Genome Institute"/>
            <consortium name="Mycorrhizal Genomics Consortium"/>
            <person name="Kohler A."/>
            <person name="Kuo A."/>
            <person name="Nagy L.G."/>
            <person name="Floudas D."/>
            <person name="Copeland A."/>
            <person name="Barry K.W."/>
            <person name="Cichocki N."/>
            <person name="Veneault-Fourrey C."/>
            <person name="LaButti K."/>
            <person name="Lindquist E.A."/>
            <person name="Lipzen A."/>
            <person name="Lundell T."/>
            <person name="Morin E."/>
            <person name="Murat C."/>
            <person name="Riley R."/>
            <person name="Ohm R."/>
            <person name="Sun H."/>
            <person name="Tunlid A."/>
            <person name="Henrissat B."/>
            <person name="Grigoriev I.V."/>
            <person name="Hibbett D.S."/>
            <person name="Martin F."/>
        </authorList>
    </citation>
    <scope>NUCLEOTIDE SEQUENCE [LARGE SCALE GENOMIC DNA]</scope>
    <source>
        <strain evidence="4">F 1598</strain>
    </source>
</reference>
<sequence>MVWMLPLLFVPALLSTAARLVDFQVAQPPPLPKDAKQCTVQILEHTFGNSYGSPAIVQYAPPLDCGPAGSWAGVSLNFTVTSNGTQYDRLGTFTLDDVEIWRTSTPEPTEGEGIIWTYLKDVTRYIPLFAKNGALILQLDNLLTSGLDGQYATTLHATFYASSAKYPTAKQANVIIPIATMANNTGAQASVPPQFNTSVTLPQNTIEVYAELYASGNGDEEFWYYNTADKYVNDLPNGTTFGRGPFREVRMLVDDKVAGVANPYATIFTGGIVPTAWKPITSYGALDLPTYFLDLTPFVPLLADGKPHKISIDVVSAEANHTINNNWYVSGNLQVVTDSSSNPTTGNITKYIADPYAVSTITGNVGENGDVNVTVKASRQIYIESIIRSGSGKSTHVVWSQNLSYENVQNYLENTTIQNVAQTASGHMLSTHNGVKAVGDDFSYPLNIDMRILTPDGSNFTAFFDHSYKRDLAPSPLILGSTIKERQLASGFFHISSSGNIGNGTSNNTFSYVDSAGNTYGRKVSAALNNITSDHQSGTLAPGSQAYFSGFASAGLAGGGVRLPGGRHLPGYPGHIHSSCFHGSPSAHRRDIATVLNGIKLVKTFSPRI</sequence>
<dbReference type="Pfam" id="PF12222">
    <property type="entry name" value="PNGaseA"/>
    <property type="match status" value="1"/>
</dbReference>
<gene>
    <name evidence="3" type="ORF">PILCRDRAFT_4310</name>
</gene>
<dbReference type="Proteomes" id="UP000054166">
    <property type="component" value="Unassembled WGS sequence"/>
</dbReference>
<evidence type="ECO:0000259" key="2">
    <source>
        <dbReference type="Pfam" id="PF12222"/>
    </source>
</evidence>
<evidence type="ECO:0000313" key="3">
    <source>
        <dbReference type="EMBL" id="KIM87089.1"/>
    </source>
</evidence>
<evidence type="ECO:0000256" key="1">
    <source>
        <dbReference type="SAM" id="SignalP"/>
    </source>
</evidence>
<dbReference type="Pfam" id="PF25156">
    <property type="entry name" value="PNGase_A_C"/>
    <property type="match status" value="1"/>
</dbReference>
<proteinExistence type="predicted"/>
<name>A0A0C3G5L5_PILCF</name>